<feature type="region of interest" description="Disordered" evidence="4">
    <location>
        <begin position="346"/>
        <end position="407"/>
    </location>
</feature>
<dbReference type="SUPFAM" id="SSF48403">
    <property type="entry name" value="Ankyrin repeat"/>
    <property type="match status" value="1"/>
</dbReference>
<dbReference type="SMART" id="SM00248">
    <property type="entry name" value="ANK"/>
    <property type="match status" value="3"/>
</dbReference>
<dbReference type="Gene3D" id="1.25.40.20">
    <property type="entry name" value="Ankyrin repeat-containing domain"/>
    <property type="match status" value="1"/>
</dbReference>
<keyword evidence="2 3" id="KW-0040">ANK repeat</keyword>
<evidence type="ECO:0000313" key="7">
    <source>
        <dbReference type="Proteomes" id="UP000015101"/>
    </source>
</evidence>
<keyword evidence="7" id="KW-1185">Reference proteome</keyword>
<dbReference type="OrthoDB" id="5406014at2759"/>
<dbReference type="PANTHER" id="PTHR24173:SF40">
    <property type="entry name" value="AGAP006757-PA"/>
    <property type="match status" value="1"/>
</dbReference>
<dbReference type="GeneID" id="20199188"/>
<feature type="compositionally biased region" description="Polar residues" evidence="4">
    <location>
        <begin position="365"/>
        <end position="376"/>
    </location>
</feature>
<reference evidence="5 7" key="2">
    <citation type="journal article" date="2013" name="Nature">
        <title>Insights into bilaterian evolution from three spiralian genomes.</title>
        <authorList>
            <person name="Simakov O."/>
            <person name="Marletaz F."/>
            <person name="Cho S.J."/>
            <person name="Edsinger-Gonzales E."/>
            <person name="Havlak P."/>
            <person name="Hellsten U."/>
            <person name="Kuo D.H."/>
            <person name="Larsson T."/>
            <person name="Lv J."/>
            <person name="Arendt D."/>
            <person name="Savage R."/>
            <person name="Osoegawa K."/>
            <person name="de Jong P."/>
            <person name="Grimwood J."/>
            <person name="Chapman J.A."/>
            <person name="Shapiro H."/>
            <person name="Aerts A."/>
            <person name="Otillar R.P."/>
            <person name="Terry A.Y."/>
            <person name="Boore J.L."/>
            <person name="Grigoriev I.V."/>
            <person name="Lindberg D.R."/>
            <person name="Seaver E.C."/>
            <person name="Weisblat D.A."/>
            <person name="Putnam N.H."/>
            <person name="Rokhsar D.S."/>
        </authorList>
    </citation>
    <scope>NUCLEOTIDE SEQUENCE</scope>
</reference>
<keyword evidence="1" id="KW-0677">Repeat</keyword>
<evidence type="ECO:0000256" key="3">
    <source>
        <dbReference type="PROSITE-ProRule" id="PRU00023"/>
    </source>
</evidence>
<organism evidence="6 7">
    <name type="scientific">Helobdella robusta</name>
    <name type="common">Californian leech</name>
    <dbReference type="NCBI Taxonomy" id="6412"/>
    <lineage>
        <taxon>Eukaryota</taxon>
        <taxon>Metazoa</taxon>
        <taxon>Spiralia</taxon>
        <taxon>Lophotrochozoa</taxon>
        <taxon>Annelida</taxon>
        <taxon>Clitellata</taxon>
        <taxon>Hirudinea</taxon>
        <taxon>Rhynchobdellida</taxon>
        <taxon>Glossiphoniidae</taxon>
        <taxon>Helobdella</taxon>
    </lineage>
</organism>
<feature type="repeat" description="ANK" evidence="3">
    <location>
        <begin position="39"/>
        <end position="71"/>
    </location>
</feature>
<evidence type="ECO:0000256" key="1">
    <source>
        <dbReference type="ARBA" id="ARBA00022737"/>
    </source>
</evidence>
<evidence type="ECO:0000313" key="6">
    <source>
        <dbReference type="EnsemblMetazoa" id="HelroP161480"/>
    </source>
</evidence>
<dbReference type="RefSeq" id="XP_009019644.1">
    <property type="nucleotide sequence ID" value="XM_009021396.1"/>
</dbReference>
<dbReference type="EnsemblMetazoa" id="HelroT161480">
    <property type="protein sequence ID" value="HelroP161480"/>
    <property type="gene ID" value="HelroG161480"/>
</dbReference>
<feature type="repeat" description="ANK" evidence="3">
    <location>
        <begin position="74"/>
        <end position="106"/>
    </location>
</feature>
<dbReference type="PRINTS" id="PR01415">
    <property type="entry name" value="ANKYRIN"/>
</dbReference>
<dbReference type="PROSITE" id="PS50088">
    <property type="entry name" value="ANK_REPEAT"/>
    <property type="match status" value="2"/>
</dbReference>
<name>T1ERI8_HELRO</name>
<reference evidence="7" key="1">
    <citation type="submission" date="2012-12" db="EMBL/GenBank/DDBJ databases">
        <authorList>
            <person name="Hellsten U."/>
            <person name="Grimwood J."/>
            <person name="Chapman J.A."/>
            <person name="Shapiro H."/>
            <person name="Aerts A."/>
            <person name="Otillar R.P."/>
            <person name="Terry A.Y."/>
            <person name="Boore J.L."/>
            <person name="Simakov O."/>
            <person name="Marletaz F."/>
            <person name="Cho S.-J."/>
            <person name="Edsinger-Gonzales E."/>
            <person name="Havlak P."/>
            <person name="Kuo D.-H."/>
            <person name="Larsson T."/>
            <person name="Lv J."/>
            <person name="Arendt D."/>
            <person name="Savage R."/>
            <person name="Osoegawa K."/>
            <person name="de Jong P."/>
            <person name="Lindberg D.R."/>
            <person name="Seaver E.C."/>
            <person name="Weisblat D.A."/>
            <person name="Putnam N.H."/>
            <person name="Grigoriev I.V."/>
            <person name="Rokhsar D.S."/>
        </authorList>
    </citation>
    <scope>NUCLEOTIDE SEQUENCE</scope>
</reference>
<dbReference type="KEGG" id="hro:HELRODRAFT_161480"/>
<evidence type="ECO:0000256" key="2">
    <source>
        <dbReference type="ARBA" id="ARBA00023043"/>
    </source>
</evidence>
<dbReference type="InParanoid" id="T1ERI8"/>
<dbReference type="InterPro" id="IPR002110">
    <property type="entry name" value="Ankyrin_rpt"/>
</dbReference>
<dbReference type="Pfam" id="PF12796">
    <property type="entry name" value="Ank_2"/>
    <property type="match status" value="1"/>
</dbReference>
<dbReference type="PROSITE" id="PS50297">
    <property type="entry name" value="ANK_REP_REGION"/>
    <property type="match status" value="2"/>
</dbReference>
<reference evidence="6" key="3">
    <citation type="submission" date="2015-06" db="UniProtKB">
        <authorList>
            <consortium name="EnsemblMetazoa"/>
        </authorList>
    </citation>
    <scope>IDENTIFICATION</scope>
</reference>
<gene>
    <name evidence="6" type="primary">20199188</name>
    <name evidence="5" type="ORF">HELRODRAFT_161480</name>
</gene>
<dbReference type="STRING" id="6412.T1ERI8"/>
<proteinExistence type="predicted"/>
<dbReference type="eggNOG" id="ENOG502S4H1">
    <property type="taxonomic scope" value="Eukaryota"/>
</dbReference>
<dbReference type="PANTHER" id="PTHR24173">
    <property type="entry name" value="ANKYRIN REPEAT CONTAINING"/>
    <property type="match status" value="1"/>
</dbReference>
<dbReference type="CTD" id="20199188"/>
<dbReference type="Proteomes" id="UP000015101">
    <property type="component" value="Unassembled WGS sequence"/>
</dbReference>
<feature type="compositionally biased region" description="Low complexity" evidence="4">
    <location>
        <begin position="346"/>
        <end position="364"/>
    </location>
</feature>
<evidence type="ECO:0000313" key="5">
    <source>
        <dbReference type="EMBL" id="ESO02236.1"/>
    </source>
</evidence>
<dbReference type="InterPro" id="IPR036770">
    <property type="entry name" value="Ankyrin_rpt-contain_sf"/>
</dbReference>
<protein>
    <submittedName>
        <fullName evidence="5 6">Uncharacterized protein</fullName>
    </submittedName>
</protein>
<dbReference type="EMBL" id="KB096742">
    <property type="protein sequence ID" value="ESO02236.1"/>
    <property type="molecule type" value="Genomic_DNA"/>
</dbReference>
<dbReference type="HOGENOM" id="CLU_676663_0_0_1"/>
<evidence type="ECO:0000256" key="4">
    <source>
        <dbReference type="SAM" id="MobiDB-lite"/>
    </source>
</evidence>
<accession>T1ERI8</accession>
<feature type="compositionally biased region" description="Basic and acidic residues" evidence="4">
    <location>
        <begin position="389"/>
        <end position="398"/>
    </location>
</feature>
<sequence length="407" mass="45472">MTSLKLQTGLSHACANGFMPILELLMKLEDVDVNLPDNEGNTPLIYAAQAGHEEVVSYLLRYFPSLRVDEANVSGFTALMKAAIQGRTKTAKLLLFAGANPNRRDNGRRLCASEWARFCGRYSCADSIEKYIRSKKYFIAKTFFLSKDKWKSEPDLVVDTNKRNNKNRRGSNVVDAVAVSNACQNNSSGSTEGTHNKGRRDSFGWLHRHLSMKKKPPVKNQKRQSLSLYLELQIAAIAGSVPMLIRSSSSLNEECSSSKSFVGDECGDASVGGGYVGNGEDAIEKTMLKMSQDIYRVCCQLNSSSMNNNHPPSLNSTVPHQQKLQLAEKLVPTICITAGDLQQEPQTEYQQQHQQQQQQQQLQQPNEISLSTTEPKNINEETDQPYEQKSAEHDDQTTKKILCYKIK</sequence>
<dbReference type="EMBL" id="AMQM01000828">
    <property type="status" value="NOT_ANNOTATED_CDS"/>
    <property type="molecule type" value="Genomic_DNA"/>
</dbReference>
<dbReference type="AlphaFoldDB" id="T1ERI8"/>